<feature type="domain" description="MARVEL" evidence="7">
    <location>
        <begin position="122"/>
        <end position="258"/>
    </location>
</feature>
<feature type="compositionally biased region" description="Low complexity" evidence="5">
    <location>
        <begin position="30"/>
        <end position="41"/>
    </location>
</feature>
<dbReference type="GO" id="GO:0016020">
    <property type="term" value="C:membrane"/>
    <property type="evidence" value="ECO:0007669"/>
    <property type="project" value="UniProtKB-SubCell"/>
</dbReference>
<comment type="subcellular location">
    <subcellularLocation>
        <location evidence="1">Membrane</location>
        <topology evidence="1">Multi-pass membrane protein</topology>
    </subcellularLocation>
</comment>
<feature type="region of interest" description="Disordered" evidence="5">
    <location>
        <begin position="1"/>
        <end position="91"/>
    </location>
</feature>
<proteinExistence type="predicted"/>
<evidence type="ECO:0000256" key="1">
    <source>
        <dbReference type="ARBA" id="ARBA00004141"/>
    </source>
</evidence>
<keyword evidence="4 6" id="KW-0472">Membrane</keyword>
<name>A0A4P9WK11_9FUNG</name>
<evidence type="ECO:0000313" key="8">
    <source>
        <dbReference type="EMBL" id="RKO91878.1"/>
    </source>
</evidence>
<evidence type="ECO:0000256" key="2">
    <source>
        <dbReference type="ARBA" id="ARBA00022692"/>
    </source>
</evidence>
<feature type="transmembrane region" description="Helical" evidence="6">
    <location>
        <begin position="239"/>
        <end position="258"/>
    </location>
</feature>
<dbReference type="Pfam" id="PF01284">
    <property type="entry name" value="MARVEL"/>
    <property type="match status" value="1"/>
</dbReference>
<feature type="transmembrane region" description="Helical" evidence="6">
    <location>
        <begin position="200"/>
        <end position="219"/>
    </location>
</feature>
<evidence type="ECO:0000256" key="3">
    <source>
        <dbReference type="ARBA" id="ARBA00022989"/>
    </source>
</evidence>
<keyword evidence="9" id="KW-1185">Reference proteome</keyword>
<gene>
    <name evidence="8" type="ORF">BDK51DRAFT_27139</name>
</gene>
<dbReference type="Proteomes" id="UP000269721">
    <property type="component" value="Unassembled WGS sequence"/>
</dbReference>
<accession>A0A4P9WK11</accession>
<dbReference type="OrthoDB" id="2146784at2759"/>
<sequence>MSLSAPVHPAVPALQAPHAYPPAPSPRVGPASAAPDSHPPSIQITGVPARPPRFDSVDADSSSQSPPSVRNRQGAGTGAGGGNGQGLPNWTAEDESATERLLVFTRAVPLPRRMETVSEWRFLLRLTQMLFAGGAFASLSTASFNVNYTSAVLGVSGINLMCFTSISSIFASIACLIVYCFPAFLGIPPHRHPRFSRVEVAIDFLFLGLWIAAPTVLVVYGQCPRHAFSTSPNSISCLPWNMCTAFGYAAVAAFLGTFTMGVRDLRKFGFFAQTASGTMFARGSWKEWADAK</sequence>
<evidence type="ECO:0000256" key="5">
    <source>
        <dbReference type="SAM" id="MobiDB-lite"/>
    </source>
</evidence>
<evidence type="ECO:0000259" key="7">
    <source>
        <dbReference type="Pfam" id="PF01284"/>
    </source>
</evidence>
<dbReference type="AlphaFoldDB" id="A0A4P9WK11"/>
<feature type="transmembrane region" description="Helical" evidence="6">
    <location>
        <begin position="166"/>
        <end position="188"/>
    </location>
</feature>
<dbReference type="EMBL" id="KZ994866">
    <property type="protein sequence ID" value="RKO91878.1"/>
    <property type="molecule type" value="Genomic_DNA"/>
</dbReference>
<reference evidence="9" key="1">
    <citation type="journal article" date="2018" name="Nat. Microbiol.">
        <title>Leveraging single-cell genomics to expand the fungal tree of life.</title>
        <authorList>
            <person name="Ahrendt S.R."/>
            <person name="Quandt C.A."/>
            <person name="Ciobanu D."/>
            <person name="Clum A."/>
            <person name="Salamov A."/>
            <person name="Andreopoulos B."/>
            <person name="Cheng J.F."/>
            <person name="Woyke T."/>
            <person name="Pelin A."/>
            <person name="Henrissat B."/>
            <person name="Reynolds N.K."/>
            <person name="Benny G.L."/>
            <person name="Smith M.E."/>
            <person name="James T.Y."/>
            <person name="Grigoriev I.V."/>
        </authorList>
    </citation>
    <scope>NUCLEOTIDE SEQUENCE [LARGE SCALE GENOMIC DNA]</scope>
</reference>
<keyword evidence="2 6" id="KW-0812">Transmembrane</keyword>
<feature type="transmembrane region" description="Helical" evidence="6">
    <location>
        <begin position="122"/>
        <end position="146"/>
    </location>
</feature>
<evidence type="ECO:0000313" key="9">
    <source>
        <dbReference type="Proteomes" id="UP000269721"/>
    </source>
</evidence>
<organism evidence="8 9">
    <name type="scientific">Blyttiomyces helicus</name>
    <dbReference type="NCBI Taxonomy" id="388810"/>
    <lineage>
        <taxon>Eukaryota</taxon>
        <taxon>Fungi</taxon>
        <taxon>Fungi incertae sedis</taxon>
        <taxon>Chytridiomycota</taxon>
        <taxon>Chytridiomycota incertae sedis</taxon>
        <taxon>Chytridiomycetes</taxon>
        <taxon>Chytridiomycetes incertae sedis</taxon>
        <taxon>Blyttiomyces</taxon>
    </lineage>
</organism>
<evidence type="ECO:0000256" key="6">
    <source>
        <dbReference type="SAM" id="Phobius"/>
    </source>
</evidence>
<dbReference type="InterPro" id="IPR008253">
    <property type="entry name" value="Marvel"/>
</dbReference>
<protein>
    <recommendedName>
        <fullName evidence="7">MARVEL domain-containing protein</fullName>
    </recommendedName>
</protein>
<evidence type="ECO:0000256" key="4">
    <source>
        <dbReference type="ARBA" id="ARBA00023136"/>
    </source>
</evidence>
<feature type="compositionally biased region" description="Gly residues" evidence="5">
    <location>
        <begin position="75"/>
        <end position="85"/>
    </location>
</feature>
<keyword evidence="3 6" id="KW-1133">Transmembrane helix</keyword>
<feature type="compositionally biased region" description="Polar residues" evidence="5">
    <location>
        <begin position="59"/>
        <end position="68"/>
    </location>
</feature>